<reference evidence="1 2" key="1">
    <citation type="journal article" date="2020" name="Nature">
        <title>Six reference-quality genomes reveal evolution of bat adaptations.</title>
        <authorList>
            <person name="Jebb D."/>
            <person name="Huang Z."/>
            <person name="Pippel M."/>
            <person name="Hughes G.M."/>
            <person name="Lavrichenko K."/>
            <person name="Devanna P."/>
            <person name="Winkler S."/>
            <person name="Jermiin L.S."/>
            <person name="Skirmuntt E.C."/>
            <person name="Katzourakis A."/>
            <person name="Burkitt-Gray L."/>
            <person name="Ray D.A."/>
            <person name="Sullivan K.A.M."/>
            <person name="Roscito J.G."/>
            <person name="Kirilenko B.M."/>
            <person name="Davalos L.M."/>
            <person name="Corthals A.P."/>
            <person name="Power M.L."/>
            <person name="Jones G."/>
            <person name="Ransome R.D."/>
            <person name="Dechmann D.K.N."/>
            <person name="Locatelli A.G."/>
            <person name="Puechmaille S.J."/>
            <person name="Fedrigo O."/>
            <person name="Jarvis E.D."/>
            <person name="Hiller M."/>
            <person name="Vernes S.C."/>
            <person name="Myers E.W."/>
            <person name="Teeling E.C."/>
        </authorList>
    </citation>
    <scope>NUCLEOTIDE SEQUENCE [LARGE SCALE GENOMIC DNA]</scope>
    <source>
        <strain evidence="1">MMyoMyo1</strain>
        <tissue evidence="1">Flight muscle</tissue>
    </source>
</reference>
<gene>
    <name evidence="1" type="ORF">mMyoMyo1_012171</name>
</gene>
<dbReference type="AlphaFoldDB" id="A0A7J7WHY6"/>
<protein>
    <submittedName>
        <fullName evidence="1">Uncharacterized protein</fullName>
    </submittedName>
</protein>
<dbReference type="EMBL" id="JABWUV010000008">
    <property type="protein sequence ID" value="KAF6336989.1"/>
    <property type="molecule type" value="Genomic_DNA"/>
</dbReference>
<proteinExistence type="predicted"/>
<organism evidence="1 2">
    <name type="scientific">Myotis myotis</name>
    <name type="common">Greater mouse-eared bat</name>
    <name type="synonym">Vespertilio myotis</name>
    <dbReference type="NCBI Taxonomy" id="51298"/>
    <lineage>
        <taxon>Eukaryota</taxon>
        <taxon>Metazoa</taxon>
        <taxon>Chordata</taxon>
        <taxon>Craniata</taxon>
        <taxon>Vertebrata</taxon>
        <taxon>Euteleostomi</taxon>
        <taxon>Mammalia</taxon>
        <taxon>Eutheria</taxon>
        <taxon>Laurasiatheria</taxon>
        <taxon>Chiroptera</taxon>
        <taxon>Yangochiroptera</taxon>
        <taxon>Vespertilionidae</taxon>
        <taxon>Myotis</taxon>
    </lineage>
</organism>
<evidence type="ECO:0000313" key="1">
    <source>
        <dbReference type="EMBL" id="KAF6336989.1"/>
    </source>
</evidence>
<dbReference type="Proteomes" id="UP000527355">
    <property type="component" value="Unassembled WGS sequence"/>
</dbReference>
<keyword evidence="2" id="KW-1185">Reference proteome</keyword>
<sequence length="132" mass="15277">MILFTVTVIILCLGKIFNLLRSTLSVTELISLEPQTHYMLNKYLLNQILKELGFYHHFFILTVYHYKTSQRILSKGTTEKGEHNSFRAHGLQRFDFLLQIRLGCKVSQDEDSQKHLLISLLLCLHVGRGSIS</sequence>
<name>A0A7J7WHY6_MYOMY</name>
<evidence type="ECO:0000313" key="2">
    <source>
        <dbReference type="Proteomes" id="UP000527355"/>
    </source>
</evidence>
<accession>A0A7J7WHY6</accession>
<comment type="caution">
    <text evidence="1">The sequence shown here is derived from an EMBL/GenBank/DDBJ whole genome shotgun (WGS) entry which is preliminary data.</text>
</comment>